<dbReference type="STRING" id="1045775.SAMN05216378_3489"/>
<dbReference type="AlphaFoldDB" id="A0A1I2BEN3"/>
<dbReference type="OrthoDB" id="2467566at2"/>
<evidence type="ECO:0000313" key="1">
    <source>
        <dbReference type="EMBL" id="SFE54417.1"/>
    </source>
</evidence>
<evidence type="ECO:0008006" key="3">
    <source>
        <dbReference type="Google" id="ProtNLM"/>
    </source>
</evidence>
<dbReference type="RefSeq" id="WP_091187388.1">
    <property type="nucleotide sequence ID" value="NZ_FOMT01000003.1"/>
</dbReference>
<gene>
    <name evidence="1" type="ORF">SAMN05216378_3489</name>
</gene>
<organism evidence="1 2">
    <name type="scientific">Paenibacillus catalpae</name>
    <dbReference type="NCBI Taxonomy" id="1045775"/>
    <lineage>
        <taxon>Bacteria</taxon>
        <taxon>Bacillati</taxon>
        <taxon>Bacillota</taxon>
        <taxon>Bacilli</taxon>
        <taxon>Bacillales</taxon>
        <taxon>Paenibacillaceae</taxon>
        <taxon>Paenibacillus</taxon>
    </lineage>
</organism>
<name>A0A1I2BEN3_9BACL</name>
<reference evidence="2" key="1">
    <citation type="submission" date="2016-10" db="EMBL/GenBank/DDBJ databases">
        <authorList>
            <person name="Varghese N."/>
            <person name="Submissions S."/>
        </authorList>
    </citation>
    <scope>NUCLEOTIDE SEQUENCE [LARGE SCALE GENOMIC DNA]</scope>
    <source>
        <strain evidence="2">CGMCC 1.10784</strain>
    </source>
</reference>
<dbReference type="Proteomes" id="UP000198855">
    <property type="component" value="Unassembled WGS sequence"/>
</dbReference>
<sequence length="114" mass="13247">MLLEAHVEVKDGDRHRVKQLLKAYPSMKAVVDISVWDHRVDQNAEYAGKCKAIERALEALPYEGKEILTRCFFEQKKDKYIYEFVLKIPKSTYDVYKSRAIHTMSSILKAANLI</sequence>
<evidence type="ECO:0000313" key="2">
    <source>
        <dbReference type="Proteomes" id="UP000198855"/>
    </source>
</evidence>
<accession>A0A1I2BEN3</accession>
<dbReference type="EMBL" id="FOMT01000003">
    <property type="protein sequence ID" value="SFE54417.1"/>
    <property type="molecule type" value="Genomic_DNA"/>
</dbReference>
<keyword evidence="2" id="KW-1185">Reference proteome</keyword>
<proteinExistence type="predicted"/>
<protein>
    <recommendedName>
        <fullName evidence="3">Phage transcriptional regulator, ArpU family</fullName>
    </recommendedName>
</protein>